<protein>
    <submittedName>
        <fullName evidence="1">Uncharacterized protein</fullName>
    </submittedName>
</protein>
<proteinExistence type="predicted"/>
<keyword evidence="2" id="KW-1185">Reference proteome</keyword>
<gene>
    <name evidence="1" type="ORF">GDO81_011012</name>
</gene>
<accession>A0AAV7C406</accession>
<name>A0AAV7C406_ENGPU</name>
<dbReference type="EMBL" id="WNYA01000004">
    <property type="protein sequence ID" value="KAG8579694.1"/>
    <property type="molecule type" value="Genomic_DNA"/>
</dbReference>
<reference evidence="1" key="1">
    <citation type="thesis" date="2020" institute="ProQuest LLC" country="789 East Eisenhower Parkway, Ann Arbor, MI, USA">
        <title>Comparative Genomics and Chromosome Evolution.</title>
        <authorList>
            <person name="Mudd A.B."/>
        </authorList>
    </citation>
    <scope>NUCLEOTIDE SEQUENCE</scope>
    <source>
        <strain evidence="1">237g6f4</strain>
        <tissue evidence="1">Blood</tissue>
    </source>
</reference>
<comment type="caution">
    <text evidence="1">The sequence shown here is derived from an EMBL/GenBank/DDBJ whole genome shotgun (WGS) entry which is preliminary data.</text>
</comment>
<dbReference type="AlphaFoldDB" id="A0AAV7C406"/>
<evidence type="ECO:0000313" key="1">
    <source>
        <dbReference type="EMBL" id="KAG8579694.1"/>
    </source>
</evidence>
<evidence type="ECO:0000313" key="2">
    <source>
        <dbReference type="Proteomes" id="UP000824782"/>
    </source>
</evidence>
<organism evidence="1 2">
    <name type="scientific">Engystomops pustulosus</name>
    <name type="common">Tungara frog</name>
    <name type="synonym">Physalaemus pustulosus</name>
    <dbReference type="NCBI Taxonomy" id="76066"/>
    <lineage>
        <taxon>Eukaryota</taxon>
        <taxon>Metazoa</taxon>
        <taxon>Chordata</taxon>
        <taxon>Craniata</taxon>
        <taxon>Vertebrata</taxon>
        <taxon>Euteleostomi</taxon>
        <taxon>Amphibia</taxon>
        <taxon>Batrachia</taxon>
        <taxon>Anura</taxon>
        <taxon>Neobatrachia</taxon>
        <taxon>Hyloidea</taxon>
        <taxon>Leptodactylidae</taxon>
        <taxon>Leiuperinae</taxon>
        <taxon>Engystomops</taxon>
    </lineage>
</organism>
<dbReference type="Proteomes" id="UP000824782">
    <property type="component" value="Unassembled WGS sequence"/>
</dbReference>
<sequence length="86" mass="10067">MIICLCVIRHPEDSVSYKYSCFALFFISPTCDTCEQTWNYSLWLRSQLIPYGHAFIPHTNYSCCFEIVAEVMRYLSSNSHSNKLQN</sequence>